<accession>A0AAN9IQX0</accession>
<reference evidence="1 2" key="1">
    <citation type="submission" date="2024-01" db="EMBL/GenBank/DDBJ databases">
        <title>The genomes of 5 underutilized Papilionoideae crops provide insights into root nodulation and disease resistance.</title>
        <authorList>
            <person name="Yuan L."/>
        </authorList>
    </citation>
    <scope>NUCLEOTIDE SEQUENCE [LARGE SCALE GENOMIC DNA]</scope>
    <source>
        <strain evidence="1">LY-2023</strain>
        <tissue evidence="1">Leaf</tissue>
    </source>
</reference>
<evidence type="ECO:0000313" key="1">
    <source>
        <dbReference type="EMBL" id="KAK7284379.1"/>
    </source>
</evidence>
<dbReference type="EMBL" id="JAYKXN010000005">
    <property type="protein sequence ID" value="KAK7284379.1"/>
    <property type="molecule type" value="Genomic_DNA"/>
</dbReference>
<gene>
    <name evidence="1" type="ORF">RJT34_19124</name>
</gene>
<keyword evidence="2" id="KW-1185">Reference proteome</keyword>
<dbReference type="Proteomes" id="UP001359559">
    <property type="component" value="Unassembled WGS sequence"/>
</dbReference>
<organism evidence="1 2">
    <name type="scientific">Clitoria ternatea</name>
    <name type="common">Butterfly pea</name>
    <dbReference type="NCBI Taxonomy" id="43366"/>
    <lineage>
        <taxon>Eukaryota</taxon>
        <taxon>Viridiplantae</taxon>
        <taxon>Streptophyta</taxon>
        <taxon>Embryophyta</taxon>
        <taxon>Tracheophyta</taxon>
        <taxon>Spermatophyta</taxon>
        <taxon>Magnoliopsida</taxon>
        <taxon>eudicotyledons</taxon>
        <taxon>Gunneridae</taxon>
        <taxon>Pentapetalae</taxon>
        <taxon>rosids</taxon>
        <taxon>fabids</taxon>
        <taxon>Fabales</taxon>
        <taxon>Fabaceae</taxon>
        <taxon>Papilionoideae</taxon>
        <taxon>50 kb inversion clade</taxon>
        <taxon>NPAAA clade</taxon>
        <taxon>indigoferoid/millettioid clade</taxon>
        <taxon>Phaseoleae</taxon>
        <taxon>Clitoria</taxon>
    </lineage>
</organism>
<dbReference type="AlphaFoldDB" id="A0AAN9IQX0"/>
<protein>
    <submittedName>
        <fullName evidence="1">Uncharacterized protein</fullName>
    </submittedName>
</protein>
<comment type="caution">
    <text evidence="1">The sequence shown here is derived from an EMBL/GenBank/DDBJ whole genome shotgun (WGS) entry which is preliminary data.</text>
</comment>
<name>A0AAN9IQX0_CLITE</name>
<proteinExistence type="predicted"/>
<sequence length="113" mass="12407">MYSDQVNHILLWLIFSSVPHLLRKAPSFVRVSSSGVINRRHLAVEALPTSNYPATSVELHSALQLVTRPPSSNLRPLAVQLRRRAITVDIRLANGIGGCLQECGVATREAVEV</sequence>
<evidence type="ECO:0000313" key="2">
    <source>
        <dbReference type="Proteomes" id="UP001359559"/>
    </source>
</evidence>